<dbReference type="RefSeq" id="WP_207335000.1">
    <property type="nucleotide sequence ID" value="NZ_JAFMYU010000005.1"/>
</dbReference>
<evidence type="ECO:0000313" key="2">
    <source>
        <dbReference type="EMBL" id="MBO0931039.1"/>
    </source>
</evidence>
<keyword evidence="3" id="KW-1185">Reference proteome</keyword>
<protein>
    <recommendedName>
        <fullName evidence="4">DUF2490 domain-containing protein</fullName>
    </recommendedName>
</protein>
<dbReference type="AlphaFoldDB" id="A0A939G2U1"/>
<feature type="signal peptide" evidence="1">
    <location>
        <begin position="1"/>
        <end position="17"/>
    </location>
</feature>
<sequence>MLTRLLLLLLLPLMGLGQNPPKTDVDLRLGLTTFRDNRYSVFRYAMPTVGFQLNRTKSVGTGEKWLTVGAYWGQDVQTGRFFSRTAGLSSSLQRTYRLGSANTSKPSQFGLGWQAQLAIQTYYDRLAFNETTDSHIGGYAALELAPMLYYRWEFKLANRPALFTNSLSVPLLTGLVAGNNAGNYSAGVAFPGAFTGLSNQLWLTLNTPARHPWRIGYQWSYRAIQLADANQQHAFNGLVFAWTL</sequence>
<accession>A0A939G2U1</accession>
<reference evidence="2 3" key="1">
    <citation type="submission" date="2021-03" db="EMBL/GenBank/DDBJ databases">
        <title>Fibrella sp. HMF5036 genome sequencing and assembly.</title>
        <authorList>
            <person name="Kang H."/>
            <person name="Kim H."/>
            <person name="Bae S."/>
            <person name="Joh K."/>
        </authorList>
    </citation>
    <scope>NUCLEOTIDE SEQUENCE [LARGE SCALE GENOMIC DNA]</scope>
    <source>
        <strain evidence="2 3">HMF5036</strain>
    </source>
</reference>
<evidence type="ECO:0008006" key="4">
    <source>
        <dbReference type="Google" id="ProtNLM"/>
    </source>
</evidence>
<feature type="chain" id="PRO_5037795464" description="DUF2490 domain-containing protein" evidence="1">
    <location>
        <begin position="18"/>
        <end position="244"/>
    </location>
</feature>
<dbReference type="EMBL" id="JAFMYU010000005">
    <property type="protein sequence ID" value="MBO0931039.1"/>
    <property type="molecule type" value="Genomic_DNA"/>
</dbReference>
<proteinExistence type="predicted"/>
<comment type="caution">
    <text evidence="2">The sequence shown here is derived from an EMBL/GenBank/DDBJ whole genome shotgun (WGS) entry which is preliminary data.</text>
</comment>
<evidence type="ECO:0000256" key="1">
    <source>
        <dbReference type="SAM" id="SignalP"/>
    </source>
</evidence>
<keyword evidence="1" id="KW-0732">Signal</keyword>
<evidence type="ECO:0000313" key="3">
    <source>
        <dbReference type="Proteomes" id="UP000664795"/>
    </source>
</evidence>
<dbReference type="Proteomes" id="UP000664795">
    <property type="component" value="Unassembled WGS sequence"/>
</dbReference>
<name>A0A939G2U1_9BACT</name>
<gene>
    <name evidence="2" type="ORF">J2I48_08550</name>
</gene>
<organism evidence="2 3">
    <name type="scientific">Fibrella aquatilis</name>
    <dbReference type="NCBI Taxonomy" id="2817059"/>
    <lineage>
        <taxon>Bacteria</taxon>
        <taxon>Pseudomonadati</taxon>
        <taxon>Bacteroidota</taxon>
        <taxon>Cytophagia</taxon>
        <taxon>Cytophagales</taxon>
        <taxon>Spirosomataceae</taxon>
        <taxon>Fibrella</taxon>
    </lineage>
</organism>